<dbReference type="AlphaFoldDB" id="A0A4P9VZW0"/>
<gene>
    <name evidence="1" type="ORF">BDK51DRAFT_28209</name>
</gene>
<dbReference type="Proteomes" id="UP000269721">
    <property type="component" value="Unassembled WGS sequence"/>
</dbReference>
<proteinExistence type="predicted"/>
<accession>A0A4P9VZW0</accession>
<name>A0A4P9VZW0_9FUNG</name>
<evidence type="ECO:0000313" key="2">
    <source>
        <dbReference type="Proteomes" id="UP000269721"/>
    </source>
</evidence>
<dbReference type="EMBL" id="KZ999137">
    <property type="protein sequence ID" value="RKO85381.1"/>
    <property type="molecule type" value="Genomic_DNA"/>
</dbReference>
<evidence type="ECO:0000313" key="1">
    <source>
        <dbReference type="EMBL" id="RKO85381.1"/>
    </source>
</evidence>
<feature type="non-terminal residue" evidence="1">
    <location>
        <position position="1"/>
    </location>
</feature>
<organism evidence="1 2">
    <name type="scientific">Blyttiomyces helicus</name>
    <dbReference type="NCBI Taxonomy" id="388810"/>
    <lineage>
        <taxon>Eukaryota</taxon>
        <taxon>Fungi</taxon>
        <taxon>Fungi incertae sedis</taxon>
        <taxon>Chytridiomycota</taxon>
        <taxon>Chytridiomycota incertae sedis</taxon>
        <taxon>Chytridiomycetes</taxon>
        <taxon>Chytridiomycetes incertae sedis</taxon>
        <taxon>Blyttiomyces</taxon>
    </lineage>
</organism>
<protein>
    <submittedName>
        <fullName evidence="1">Uncharacterized protein</fullName>
    </submittedName>
</protein>
<sequence>AIRSKQKEVPCIANVTVYPEFPQDFVNHKTEARNPLTWLRRKQLPSTGWMPVFAPNVEDIFFLWMLLTTVKGLRSHLYDNYIWDNTTKEVPESSVLGEGPLDLKGLFERYLNDDVADFDNHIGPLWNGERPPRSQMKDLAIDSLERILIRNNNSLEEFRFLVFRWMAKDTTPLAVGEYDLHYRQPEQFRKTIKDKEIFLMFLIRESRIRSVFLFKLIPAATRVQGWYILASSFSGLFPSLPPGG</sequence>
<keyword evidence="2" id="KW-1185">Reference proteome</keyword>
<reference evidence="2" key="1">
    <citation type="journal article" date="2018" name="Nat. Microbiol.">
        <title>Leveraging single-cell genomics to expand the fungal tree of life.</title>
        <authorList>
            <person name="Ahrendt S.R."/>
            <person name="Quandt C.A."/>
            <person name="Ciobanu D."/>
            <person name="Clum A."/>
            <person name="Salamov A."/>
            <person name="Andreopoulos B."/>
            <person name="Cheng J.F."/>
            <person name="Woyke T."/>
            <person name="Pelin A."/>
            <person name="Henrissat B."/>
            <person name="Reynolds N.K."/>
            <person name="Benny G.L."/>
            <person name="Smith M.E."/>
            <person name="James T.Y."/>
            <person name="Grigoriev I.V."/>
        </authorList>
    </citation>
    <scope>NUCLEOTIDE SEQUENCE [LARGE SCALE GENOMIC DNA]</scope>
</reference>